<keyword evidence="1" id="KW-0472">Membrane</keyword>
<evidence type="ECO:0000313" key="3">
    <source>
        <dbReference type="Proteomes" id="UP000435304"/>
    </source>
</evidence>
<protein>
    <submittedName>
        <fullName evidence="2">Uncharacterized protein</fullName>
    </submittedName>
</protein>
<accession>A0A6A9UVZ3</accession>
<keyword evidence="1" id="KW-0812">Transmembrane</keyword>
<reference evidence="2 3" key="1">
    <citation type="submission" date="2019-12" db="EMBL/GenBank/DDBJ databases">
        <title>Auraticoccus cholistani sp. nov., an actinomycete isolated from soil of Cholistan desert.</title>
        <authorList>
            <person name="Cheema M.T."/>
        </authorList>
    </citation>
    <scope>NUCLEOTIDE SEQUENCE [LARGE SCALE GENOMIC DNA]</scope>
    <source>
        <strain evidence="2 3">F435</strain>
    </source>
</reference>
<feature type="transmembrane region" description="Helical" evidence="1">
    <location>
        <begin position="51"/>
        <end position="70"/>
    </location>
</feature>
<feature type="transmembrane region" description="Helical" evidence="1">
    <location>
        <begin position="77"/>
        <end position="98"/>
    </location>
</feature>
<proteinExistence type="predicted"/>
<dbReference type="Proteomes" id="UP000435304">
    <property type="component" value="Unassembled WGS sequence"/>
</dbReference>
<name>A0A6A9UVZ3_9ACTN</name>
<dbReference type="RefSeq" id="WP_156609378.1">
    <property type="nucleotide sequence ID" value="NZ_WPCU01000005.1"/>
</dbReference>
<evidence type="ECO:0000256" key="1">
    <source>
        <dbReference type="SAM" id="Phobius"/>
    </source>
</evidence>
<comment type="caution">
    <text evidence="2">The sequence shown here is derived from an EMBL/GenBank/DDBJ whole genome shotgun (WGS) entry which is preliminary data.</text>
</comment>
<keyword evidence="1" id="KW-1133">Transmembrane helix</keyword>
<evidence type="ECO:0000313" key="2">
    <source>
        <dbReference type="EMBL" id="MVA75865.1"/>
    </source>
</evidence>
<feature type="transmembrane region" description="Helical" evidence="1">
    <location>
        <begin position="128"/>
        <end position="152"/>
    </location>
</feature>
<organism evidence="2 3">
    <name type="scientific">Auraticoccus cholistanensis</name>
    <dbReference type="NCBI Taxonomy" id="2656650"/>
    <lineage>
        <taxon>Bacteria</taxon>
        <taxon>Bacillati</taxon>
        <taxon>Actinomycetota</taxon>
        <taxon>Actinomycetes</taxon>
        <taxon>Propionibacteriales</taxon>
        <taxon>Propionibacteriaceae</taxon>
        <taxon>Auraticoccus</taxon>
    </lineage>
</organism>
<keyword evidence="3" id="KW-1185">Reference proteome</keyword>
<dbReference type="AlphaFoldDB" id="A0A6A9UVZ3"/>
<feature type="transmembrane region" description="Helical" evidence="1">
    <location>
        <begin position="21"/>
        <end position="39"/>
    </location>
</feature>
<dbReference type="EMBL" id="WPCU01000005">
    <property type="protein sequence ID" value="MVA75865.1"/>
    <property type="molecule type" value="Genomic_DNA"/>
</dbReference>
<gene>
    <name evidence="2" type="ORF">GC722_07485</name>
</gene>
<sequence>MNSTTSSPPHATTSRRPRLGLSWPALVGLALLAAPRVVLHDLDLIQEGTSVNALFVFVPLLIWVAVVWAARVPKPFLTLLVVGALYGVILAVGHQLLWETAVGARLPDAASTGMSPAALELLVRGTGVVSSLVTGTVVGAVTGLVAWGLAALTGRRAGAAGRGPAPRPPAPGRSR</sequence>